<dbReference type="PANTHER" id="PTHR43790:SF9">
    <property type="entry name" value="GALACTOFURANOSE TRANSPORTER ATP-BINDING PROTEIN YTFR"/>
    <property type="match status" value="1"/>
</dbReference>
<dbReference type="PANTHER" id="PTHR43790">
    <property type="entry name" value="CARBOHYDRATE TRANSPORT ATP-BINDING PROTEIN MG119-RELATED"/>
    <property type="match status" value="1"/>
</dbReference>
<dbReference type="InterPro" id="IPR027417">
    <property type="entry name" value="P-loop_NTPase"/>
</dbReference>
<dbReference type="CDD" id="cd03216">
    <property type="entry name" value="ABC_Carb_Monos_I"/>
    <property type="match status" value="1"/>
</dbReference>
<dbReference type="Proteomes" id="UP001477870">
    <property type="component" value="Unassembled WGS sequence"/>
</dbReference>
<comment type="caution">
    <text evidence="8">The sequence shown here is derived from an EMBL/GenBank/DDBJ whole genome shotgun (WGS) entry which is preliminary data.</text>
</comment>
<keyword evidence="3" id="KW-0762">Sugar transport</keyword>
<evidence type="ECO:0000256" key="4">
    <source>
        <dbReference type="ARBA" id="ARBA00022737"/>
    </source>
</evidence>
<dbReference type="InterPro" id="IPR003593">
    <property type="entry name" value="AAA+_ATPase"/>
</dbReference>
<sequence>MTLASQVKDRLEQEPNILSISNISKHFPPNIIALADAGLNVRRGEVHCLLGANGAGKSTFLKLVAGAMVPTSGEIRVDGKAVKFRSPAEATAVGISMIYQELDLVPQLTVAQNLFLGHPPNNRGILDTKTRRIEAEKALKRVGARFGPDAKVESLSIANQQLTAIARSLTREAKVIIMDEPSAALNENELEAVFQVIRELTAQGVAIVYVSHRLGELREIGDRVTVLRGGRTIETFDVEGTPDSALIEAIMGKDRQLIERKERQPVTGDIVLDVKRLQGAQGLDIRDFQLRRGEIIGLTGLNGSGRTSFLMSLFGARSHEADMTLDGVPYAPKNPRAAIRNGFGLVPEDRKTEGLILQSPIYKNATLPSMQGQFWARHSYQKKRTIPVLDQLATKYGRPEQNVVQLSGGNQQKVVLAKWIIKGSQLLLLDEPSRGLDISAKADLYKLVDGLARDGAAVIVASSELEELYAACDSIWVFHEGRNIARYNPSETDQDTILKCQILGEHSGVNTDG</sequence>
<comment type="similarity">
    <text evidence="1">Belongs to the ABC transporter superfamily.</text>
</comment>
<dbReference type="Pfam" id="PF00005">
    <property type="entry name" value="ABC_tran"/>
    <property type="match status" value="2"/>
</dbReference>
<dbReference type="SUPFAM" id="SSF52540">
    <property type="entry name" value="P-loop containing nucleoside triphosphate hydrolases"/>
    <property type="match status" value="2"/>
</dbReference>
<gene>
    <name evidence="8" type="ORF">WNY59_01685</name>
</gene>
<keyword evidence="4" id="KW-0677">Repeat</keyword>
<dbReference type="SMART" id="SM00382">
    <property type="entry name" value="AAA"/>
    <property type="match status" value="2"/>
</dbReference>
<keyword evidence="2" id="KW-0813">Transport</keyword>
<keyword evidence="9" id="KW-1185">Reference proteome</keyword>
<feature type="domain" description="ABC transporter" evidence="7">
    <location>
        <begin position="18"/>
        <end position="254"/>
    </location>
</feature>
<dbReference type="InterPro" id="IPR050107">
    <property type="entry name" value="ABC_carbohydrate_import_ATPase"/>
</dbReference>
<feature type="domain" description="ABC transporter" evidence="7">
    <location>
        <begin position="266"/>
        <end position="505"/>
    </location>
</feature>
<organism evidence="8 9">
    <name type="scientific">Ahrensia kielensis</name>
    <dbReference type="NCBI Taxonomy" id="76980"/>
    <lineage>
        <taxon>Bacteria</taxon>
        <taxon>Pseudomonadati</taxon>
        <taxon>Pseudomonadota</taxon>
        <taxon>Alphaproteobacteria</taxon>
        <taxon>Hyphomicrobiales</taxon>
        <taxon>Ahrensiaceae</taxon>
        <taxon>Ahrensia</taxon>
    </lineage>
</organism>
<dbReference type="GO" id="GO:0005524">
    <property type="term" value="F:ATP binding"/>
    <property type="evidence" value="ECO:0007669"/>
    <property type="project" value="UniProtKB-KW"/>
</dbReference>
<evidence type="ECO:0000313" key="8">
    <source>
        <dbReference type="EMBL" id="MEM5500294.1"/>
    </source>
</evidence>
<evidence type="ECO:0000313" key="9">
    <source>
        <dbReference type="Proteomes" id="UP001477870"/>
    </source>
</evidence>
<evidence type="ECO:0000256" key="3">
    <source>
        <dbReference type="ARBA" id="ARBA00022597"/>
    </source>
</evidence>
<proteinExistence type="inferred from homology"/>
<dbReference type="PROSITE" id="PS50893">
    <property type="entry name" value="ABC_TRANSPORTER_2"/>
    <property type="match status" value="2"/>
</dbReference>
<evidence type="ECO:0000256" key="6">
    <source>
        <dbReference type="ARBA" id="ARBA00022840"/>
    </source>
</evidence>
<dbReference type="RefSeq" id="WP_342846369.1">
    <property type="nucleotide sequence ID" value="NZ_JBBMQO010000001.1"/>
</dbReference>
<dbReference type="EMBL" id="JBBMQO010000001">
    <property type="protein sequence ID" value="MEM5500294.1"/>
    <property type="molecule type" value="Genomic_DNA"/>
</dbReference>
<keyword evidence="5" id="KW-0547">Nucleotide-binding</keyword>
<dbReference type="Gene3D" id="3.40.50.300">
    <property type="entry name" value="P-loop containing nucleotide triphosphate hydrolases"/>
    <property type="match status" value="2"/>
</dbReference>
<dbReference type="PROSITE" id="PS00211">
    <property type="entry name" value="ABC_TRANSPORTER_1"/>
    <property type="match status" value="1"/>
</dbReference>
<evidence type="ECO:0000256" key="2">
    <source>
        <dbReference type="ARBA" id="ARBA00022448"/>
    </source>
</evidence>
<dbReference type="InterPro" id="IPR017871">
    <property type="entry name" value="ABC_transporter-like_CS"/>
</dbReference>
<evidence type="ECO:0000259" key="7">
    <source>
        <dbReference type="PROSITE" id="PS50893"/>
    </source>
</evidence>
<protein>
    <submittedName>
        <fullName evidence="8">Sugar ABC transporter ATP-binding protein</fullName>
    </submittedName>
</protein>
<evidence type="ECO:0000256" key="1">
    <source>
        <dbReference type="ARBA" id="ARBA00005417"/>
    </source>
</evidence>
<evidence type="ECO:0000256" key="5">
    <source>
        <dbReference type="ARBA" id="ARBA00022741"/>
    </source>
</evidence>
<dbReference type="CDD" id="cd03215">
    <property type="entry name" value="ABC_Carb_Monos_II"/>
    <property type="match status" value="1"/>
</dbReference>
<reference evidence="8 9" key="1">
    <citation type="submission" date="2024-03" db="EMBL/GenBank/DDBJ databases">
        <title>Community enrichment and isolation of bacterial strains for fucoidan degradation.</title>
        <authorList>
            <person name="Sichert A."/>
        </authorList>
    </citation>
    <scope>NUCLEOTIDE SEQUENCE [LARGE SCALE GENOMIC DNA]</scope>
    <source>
        <strain evidence="8 9">AS62</strain>
    </source>
</reference>
<keyword evidence="6 8" id="KW-0067">ATP-binding</keyword>
<accession>A0ABU9T3E4</accession>
<name>A0ABU9T3E4_9HYPH</name>
<dbReference type="InterPro" id="IPR003439">
    <property type="entry name" value="ABC_transporter-like_ATP-bd"/>
</dbReference>